<reference evidence="7 8" key="1">
    <citation type="journal article" date="2021" name="ISME Commun">
        <title>Automated analysis of genomic sequences facilitates high-throughput and comprehensive description of bacteria.</title>
        <authorList>
            <person name="Hitch T.C.A."/>
        </authorList>
    </citation>
    <scope>NUCLEOTIDE SEQUENCE [LARGE SCALE GENOMIC DNA]</scope>
    <source>
        <strain evidence="7 8">Sanger_18</strain>
    </source>
</reference>
<dbReference type="RefSeq" id="WP_118797735.1">
    <property type="nucleotide sequence ID" value="NZ_JAOQKJ010000004.1"/>
</dbReference>
<evidence type="ECO:0000256" key="5">
    <source>
        <dbReference type="SAM" id="SignalP"/>
    </source>
</evidence>
<keyword evidence="3" id="KW-0813">Transport</keyword>
<keyword evidence="8" id="KW-1185">Reference proteome</keyword>
<dbReference type="PIRSF" id="PIRSF002741">
    <property type="entry name" value="MppA"/>
    <property type="match status" value="1"/>
</dbReference>
<evidence type="ECO:0000256" key="3">
    <source>
        <dbReference type="ARBA" id="ARBA00022448"/>
    </source>
</evidence>
<dbReference type="Gene3D" id="3.90.76.10">
    <property type="entry name" value="Dipeptide-binding Protein, Domain 1"/>
    <property type="match status" value="1"/>
</dbReference>
<proteinExistence type="inferred from homology"/>
<dbReference type="PROSITE" id="PS01040">
    <property type="entry name" value="SBP_BACTERIAL_5"/>
    <property type="match status" value="1"/>
</dbReference>
<dbReference type="InterPro" id="IPR030678">
    <property type="entry name" value="Peptide/Ni-bd"/>
</dbReference>
<comment type="subcellular location">
    <subcellularLocation>
        <location evidence="1">Cell membrane</location>
        <topology evidence="1">Lipid-anchor</topology>
    </subcellularLocation>
</comment>
<dbReference type="CDD" id="cd08512">
    <property type="entry name" value="PBP2_NikA_DppA_OppA_like_7"/>
    <property type="match status" value="1"/>
</dbReference>
<organism evidence="7 8">
    <name type="scientific">Suilimivivens aceti</name>
    <dbReference type="NCBI Taxonomy" id="2981774"/>
    <lineage>
        <taxon>Bacteria</taxon>
        <taxon>Bacillati</taxon>
        <taxon>Bacillota</taxon>
        <taxon>Clostridia</taxon>
        <taxon>Lachnospirales</taxon>
        <taxon>Lachnospiraceae</taxon>
        <taxon>Suilimivivens</taxon>
    </lineage>
</organism>
<dbReference type="InterPro" id="IPR000914">
    <property type="entry name" value="SBP_5_dom"/>
</dbReference>
<feature type="chain" id="PRO_5047529844" evidence="5">
    <location>
        <begin position="20"/>
        <end position="528"/>
    </location>
</feature>
<gene>
    <name evidence="7" type="ORF">OCV77_06295</name>
</gene>
<protein>
    <submittedName>
        <fullName evidence="7">ABC transporter substrate-binding protein</fullName>
    </submittedName>
</protein>
<dbReference type="Pfam" id="PF00496">
    <property type="entry name" value="SBP_bac_5"/>
    <property type="match status" value="1"/>
</dbReference>
<comment type="similarity">
    <text evidence="2">Belongs to the bacterial solute-binding protein 5 family.</text>
</comment>
<name>A0ABT2T1G9_9FIRM</name>
<evidence type="ECO:0000313" key="8">
    <source>
        <dbReference type="Proteomes" id="UP001652432"/>
    </source>
</evidence>
<dbReference type="InterPro" id="IPR039424">
    <property type="entry name" value="SBP_5"/>
</dbReference>
<dbReference type="PANTHER" id="PTHR30290:SF9">
    <property type="entry name" value="OLIGOPEPTIDE-BINDING PROTEIN APPA"/>
    <property type="match status" value="1"/>
</dbReference>
<dbReference type="PROSITE" id="PS51257">
    <property type="entry name" value="PROKAR_LIPOPROTEIN"/>
    <property type="match status" value="1"/>
</dbReference>
<dbReference type="SUPFAM" id="SSF53850">
    <property type="entry name" value="Periplasmic binding protein-like II"/>
    <property type="match status" value="1"/>
</dbReference>
<evidence type="ECO:0000256" key="2">
    <source>
        <dbReference type="ARBA" id="ARBA00005695"/>
    </source>
</evidence>
<accession>A0ABT2T1G9</accession>
<feature type="signal peptide" evidence="5">
    <location>
        <begin position="1"/>
        <end position="19"/>
    </location>
</feature>
<feature type="domain" description="Solute-binding protein family 5" evidence="6">
    <location>
        <begin position="82"/>
        <end position="438"/>
    </location>
</feature>
<keyword evidence="4 5" id="KW-0732">Signal</keyword>
<dbReference type="Gene3D" id="3.40.190.10">
    <property type="entry name" value="Periplasmic binding protein-like II"/>
    <property type="match status" value="1"/>
</dbReference>
<evidence type="ECO:0000259" key="6">
    <source>
        <dbReference type="Pfam" id="PF00496"/>
    </source>
</evidence>
<dbReference type="Proteomes" id="UP001652432">
    <property type="component" value="Unassembled WGS sequence"/>
</dbReference>
<evidence type="ECO:0000313" key="7">
    <source>
        <dbReference type="EMBL" id="MCU6744107.1"/>
    </source>
</evidence>
<dbReference type="Gene3D" id="3.10.105.10">
    <property type="entry name" value="Dipeptide-binding Protein, Domain 3"/>
    <property type="match status" value="1"/>
</dbReference>
<dbReference type="PANTHER" id="PTHR30290">
    <property type="entry name" value="PERIPLASMIC BINDING COMPONENT OF ABC TRANSPORTER"/>
    <property type="match status" value="1"/>
</dbReference>
<evidence type="ECO:0000256" key="4">
    <source>
        <dbReference type="ARBA" id="ARBA00022729"/>
    </source>
</evidence>
<dbReference type="EMBL" id="JAOQKJ010000004">
    <property type="protein sequence ID" value="MCU6744107.1"/>
    <property type="molecule type" value="Genomic_DNA"/>
</dbReference>
<sequence>MKKKVLSLLLALAMTVAGTTGCGSGNGAGGTAAIDPNKIAIVAMGDYLVQDWDPAISYGVDPRVFCNVYETLMTSNPDGTYNNVLATDYTRSEDSLTWTFTLRDGVKFQDGTDFNAEAVKYSIDRTIALQNGGSYIWGPVKEIKVIDDKTVEFTLNYPVDLREIVSCQYAAFIYAPSAGDDLDASSKWFYEYNMCGTGPYMLQEYSNGSHLILKKFADYWQGWDGNHIEQIIFKSAEESTTRRQMIEGGEADIAFDITASDAEAMASDQNLTIEVTDTEKNLQCFLNVEAGPLQDQKVRQAIAYSFPYQDVIDYVQYGKYATLPKDVIAPATLIGSTTEIPYTYDLDKAKALLEEAGKADGFELTASYHNIDEDTKKVLELWKSELSKLNVTLNIEANSWEVVYNKAKSANPEERDDLFICKTFADTNTAYGPYSTCVESGAGWNFSGIKNAEYDEKIEAAYQAGAFDQRQFIDGFHEVGAKIAEDCFQMNLYDFSQITAVSKDFHGFTLNPAYQSAVLFYNCYKGNE</sequence>
<dbReference type="InterPro" id="IPR023765">
    <property type="entry name" value="SBP_5_CS"/>
</dbReference>
<evidence type="ECO:0000256" key="1">
    <source>
        <dbReference type="ARBA" id="ARBA00004193"/>
    </source>
</evidence>
<comment type="caution">
    <text evidence="7">The sequence shown here is derived from an EMBL/GenBank/DDBJ whole genome shotgun (WGS) entry which is preliminary data.</text>
</comment>